<feature type="region of interest" description="Disordered" evidence="1">
    <location>
        <begin position="26"/>
        <end position="62"/>
    </location>
</feature>
<dbReference type="EMBL" id="JAIWYP010000001">
    <property type="protein sequence ID" value="KAH3892839.1"/>
    <property type="molecule type" value="Genomic_DNA"/>
</dbReference>
<evidence type="ECO:0000256" key="1">
    <source>
        <dbReference type="SAM" id="MobiDB-lite"/>
    </source>
</evidence>
<sequence>MYLRVWSRRLRHFRERICHCTYEEQSDTVEGNHTPMTGTYGSSRRNSHGPAPQRSYSSKEDRVLVRHSNSFVFG</sequence>
<comment type="caution">
    <text evidence="2">The sequence shown here is derived from an EMBL/GenBank/DDBJ whole genome shotgun (WGS) entry which is preliminary data.</text>
</comment>
<protein>
    <submittedName>
        <fullName evidence="2">Uncharacterized protein</fullName>
    </submittedName>
</protein>
<reference evidence="2" key="1">
    <citation type="journal article" date="2019" name="bioRxiv">
        <title>The Genome of the Zebra Mussel, Dreissena polymorpha: A Resource for Invasive Species Research.</title>
        <authorList>
            <person name="McCartney M.A."/>
            <person name="Auch B."/>
            <person name="Kono T."/>
            <person name="Mallez S."/>
            <person name="Zhang Y."/>
            <person name="Obille A."/>
            <person name="Becker A."/>
            <person name="Abrahante J.E."/>
            <person name="Garbe J."/>
            <person name="Badalamenti J.P."/>
            <person name="Herman A."/>
            <person name="Mangelson H."/>
            <person name="Liachko I."/>
            <person name="Sullivan S."/>
            <person name="Sone E.D."/>
            <person name="Koren S."/>
            <person name="Silverstein K.A.T."/>
            <person name="Beckman K.B."/>
            <person name="Gohl D.M."/>
        </authorList>
    </citation>
    <scope>NUCLEOTIDE SEQUENCE</scope>
    <source>
        <strain evidence="2">Duluth1</strain>
        <tissue evidence="2">Whole animal</tissue>
    </source>
</reference>
<organism evidence="2 3">
    <name type="scientific">Dreissena polymorpha</name>
    <name type="common">Zebra mussel</name>
    <name type="synonym">Mytilus polymorpha</name>
    <dbReference type="NCBI Taxonomy" id="45954"/>
    <lineage>
        <taxon>Eukaryota</taxon>
        <taxon>Metazoa</taxon>
        <taxon>Spiralia</taxon>
        <taxon>Lophotrochozoa</taxon>
        <taxon>Mollusca</taxon>
        <taxon>Bivalvia</taxon>
        <taxon>Autobranchia</taxon>
        <taxon>Heteroconchia</taxon>
        <taxon>Euheterodonta</taxon>
        <taxon>Imparidentia</taxon>
        <taxon>Neoheterodontei</taxon>
        <taxon>Myida</taxon>
        <taxon>Dreissenoidea</taxon>
        <taxon>Dreissenidae</taxon>
        <taxon>Dreissena</taxon>
    </lineage>
</organism>
<evidence type="ECO:0000313" key="3">
    <source>
        <dbReference type="Proteomes" id="UP000828390"/>
    </source>
</evidence>
<name>A0A9D4NFK4_DREPO</name>
<dbReference type="Proteomes" id="UP000828390">
    <property type="component" value="Unassembled WGS sequence"/>
</dbReference>
<evidence type="ECO:0000313" key="2">
    <source>
        <dbReference type="EMBL" id="KAH3892839.1"/>
    </source>
</evidence>
<keyword evidence="3" id="KW-1185">Reference proteome</keyword>
<reference evidence="2" key="2">
    <citation type="submission" date="2020-11" db="EMBL/GenBank/DDBJ databases">
        <authorList>
            <person name="McCartney M.A."/>
            <person name="Auch B."/>
            <person name="Kono T."/>
            <person name="Mallez S."/>
            <person name="Becker A."/>
            <person name="Gohl D.M."/>
            <person name="Silverstein K.A.T."/>
            <person name="Koren S."/>
            <person name="Bechman K.B."/>
            <person name="Herman A."/>
            <person name="Abrahante J.E."/>
            <person name="Garbe J."/>
        </authorList>
    </citation>
    <scope>NUCLEOTIDE SEQUENCE</scope>
    <source>
        <strain evidence="2">Duluth1</strain>
        <tissue evidence="2">Whole animal</tissue>
    </source>
</reference>
<proteinExistence type="predicted"/>
<gene>
    <name evidence="2" type="ORF">DPMN_016972</name>
</gene>
<feature type="compositionally biased region" description="Polar residues" evidence="1">
    <location>
        <begin position="28"/>
        <end position="44"/>
    </location>
</feature>
<accession>A0A9D4NFK4</accession>
<dbReference type="AlphaFoldDB" id="A0A9D4NFK4"/>